<evidence type="ECO:0000313" key="1">
    <source>
        <dbReference type="EMBL" id="KAK9909628.1"/>
    </source>
</evidence>
<dbReference type="InterPro" id="IPR003107">
    <property type="entry name" value="HAT"/>
</dbReference>
<dbReference type="InterPro" id="IPR011990">
    <property type="entry name" value="TPR-like_helical_dom_sf"/>
</dbReference>
<name>A0ABR2YRZ0_9CHLO</name>
<gene>
    <name evidence="1" type="ORF">WJX75_005300</name>
</gene>
<reference evidence="1 2" key="1">
    <citation type="journal article" date="2024" name="Nat. Commun.">
        <title>Phylogenomics reveals the evolutionary origins of lichenization in chlorophyte algae.</title>
        <authorList>
            <person name="Puginier C."/>
            <person name="Libourel C."/>
            <person name="Otte J."/>
            <person name="Skaloud P."/>
            <person name="Haon M."/>
            <person name="Grisel S."/>
            <person name="Petersen M."/>
            <person name="Berrin J.G."/>
            <person name="Delaux P.M."/>
            <person name="Dal Grande F."/>
            <person name="Keller J."/>
        </authorList>
    </citation>
    <scope>NUCLEOTIDE SEQUENCE [LARGE SCALE GENOMIC DNA]</scope>
    <source>
        <strain evidence="1 2">SAG 216-7</strain>
    </source>
</reference>
<dbReference type="Gene3D" id="1.25.40.10">
    <property type="entry name" value="Tetratricopeptide repeat domain"/>
    <property type="match status" value="1"/>
</dbReference>
<dbReference type="SMART" id="SM00386">
    <property type="entry name" value="HAT"/>
    <property type="match status" value="2"/>
</dbReference>
<dbReference type="PANTHER" id="PTHR44917">
    <property type="entry name" value="PROTEIN HIGH CHLOROPHYLL FLUORESCENT 107"/>
    <property type="match status" value="1"/>
</dbReference>
<dbReference type="PANTHER" id="PTHR44917:SF1">
    <property type="entry name" value="PROTEIN HIGH CHLOROPHYLL FLUORESCENT 107"/>
    <property type="match status" value="1"/>
</dbReference>
<accession>A0ABR2YRZ0</accession>
<sequence length="141" mass="15982">MYAAALQLARSQDYVRARDAFQRCVELCPDFTKAWVSWAQLEKRVRLGDGVDHVERCRCVLQRGLTLNPKNASLCQAWGLMELQRGNVVAAVLLLERCVAYDPRCSPVLKWKAVRNAQQTVTSRRRRSLSELASGDLSKFA</sequence>
<evidence type="ECO:0008006" key="3">
    <source>
        <dbReference type="Google" id="ProtNLM"/>
    </source>
</evidence>
<dbReference type="InterPro" id="IPR044624">
    <property type="entry name" value="Mbb1-like"/>
</dbReference>
<organism evidence="1 2">
    <name type="scientific">Coccomyxa subellipsoidea</name>
    <dbReference type="NCBI Taxonomy" id="248742"/>
    <lineage>
        <taxon>Eukaryota</taxon>
        <taxon>Viridiplantae</taxon>
        <taxon>Chlorophyta</taxon>
        <taxon>core chlorophytes</taxon>
        <taxon>Trebouxiophyceae</taxon>
        <taxon>Trebouxiophyceae incertae sedis</taxon>
        <taxon>Coccomyxaceae</taxon>
        <taxon>Coccomyxa</taxon>
    </lineage>
</organism>
<dbReference type="Proteomes" id="UP001491310">
    <property type="component" value="Unassembled WGS sequence"/>
</dbReference>
<dbReference type="EMBL" id="JALJOT010000006">
    <property type="protein sequence ID" value="KAK9909628.1"/>
    <property type="molecule type" value="Genomic_DNA"/>
</dbReference>
<proteinExistence type="predicted"/>
<keyword evidence="2" id="KW-1185">Reference proteome</keyword>
<protein>
    <recommendedName>
        <fullName evidence="3">TPR-like protein</fullName>
    </recommendedName>
</protein>
<dbReference type="SUPFAM" id="SSF48452">
    <property type="entry name" value="TPR-like"/>
    <property type="match status" value="1"/>
</dbReference>
<comment type="caution">
    <text evidence="1">The sequence shown here is derived from an EMBL/GenBank/DDBJ whole genome shotgun (WGS) entry which is preliminary data.</text>
</comment>
<evidence type="ECO:0000313" key="2">
    <source>
        <dbReference type="Proteomes" id="UP001491310"/>
    </source>
</evidence>